<feature type="region of interest" description="Disordered" evidence="1">
    <location>
        <begin position="41"/>
        <end position="70"/>
    </location>
</feature>
<evidence type="ECO:0000313" key="3">
    <source>
        <dbReference type="Proteomes" id="UP000440578"/>
    </source>
</evidence>
<dbReference type="Proteomes" id="UP000440578">
    <property type="component" value="Unassembled WGS sequence"/>
</dbReference>
<organism evidence="2 3">
    <name type="scientific">Amphibalanus amphitrite</name>
    <name type="common">Striped barnacle</name>
    <name type="synonym">Balanus amphitrite</name>
    <dbReference type="NCBI Taxonomy" id="1232801"/>
    <lineage>
        <taxon>Eukaryota</taxon>
        <taxon>Metazoa</taxon>
        <taxon>Ecdysozoa</taxon>
        <taxon>Arthropoda</taxon>
        <taxon>Crustacea</taxon>
        <taxon>Multicrustacea</taxon>
        <taxon>Cirripedia</taxon>
        <taxon>Thoracica</taxon>
        <taxon>Thoracicalcarea</taxon>
        <taxon>Balanomorpha</taxon>
        <taxon>Balanoidea</taxon>
        <taxon>Balanidae</taxon>
        <taxon>Amphibalaninae</taxon>
        <taxon>Amphibalanus</taxon>
    </lineage>
</organism>
<reference evidence="2 3" key="1">
    <citation type="submission" date="2019-07" db="EMBL/GenBank/DDBJ databases">
        <title>Draft genome assembly of a fouling barnacle, Amphibalanus amphitrite (Darwin, 1854): The first reference genome for Thecostraca.</title>
        <authorList>
            <person name="Kim W."/>
        </authorList>
    </citation>
    <scope>NUCLEOTIDE SEQUENCE [LARGE SCALE GENOMIC DNA]</scope>
    <source>
        <strain evidence="2">SNU_AA5</strain>
        <tissue evidence="2">Soma without cirri and trophi</tissue>
    </source>
</reference>
<comment type="caution">
    <text evidence="2">The sequence shown here is derived from an EMBL/GenBank/DDBJ whole genome shotgun (WGS) entry which is preliminary data.</text>
</comment>
<feature type="region of interest" description="Disordered" evidence="1">
    <location>
        <begin position="1"/>
        <end position="26"/>
    </location>
</feature>
<protein>
    <submittedName>
        <fullName evidence="2">Uncharacterized protein</fullName>
    </submittedName>
</protein>
<dbReference type="EMBL" id="VIIS01000636">
    <property type="protein sequence ID" value="KAF0306736.1"/>
    <property type="molecule type" value="Genomic_DNA"/>
</dbReference>
<feature type="compositionally biased region" description="Low complexity" evidence="1">
    <location>
        <begin position="51"/>
        <end position="62"/>
    </location>
</feature>
<proteinExistence type="predicted"/>
<sequence length="88" mass="10395">MVSEGDRPAGDQPTPASGPPHRGWGLFDRQERAWNWDPRAPRRWTQGQEGGESLWSSWSGRWRSGDQDQDGRFKAFCRRLQERWRQQQ</sequence>
<accession>A0A6A4WH18</accession>
<evidence type="ECO:0000313" key="2">
    <source>
        <dbReference type="EMBL" id="KAF0306736.1"/>
    </source>
</evidence>
<dbReference type="AlphaFoldDB" id="A0A6A4WH18"/>
<gene>
    <name evidence="2" type="ORF">FJT64_002355</name>
</gene>
<evidence type="ECO:0000256" key="1">
    <source>
        <dbReference type="SAM" id="MobiDB-lite"/>
    </source>
</evidence>
<keyword evidence="3" id="KW-1185">Reference proteome</keyword>
<name>A0A6A4WH18_AMPAM</name>